<dbReference type="RefSeq" id="WP_190404836.1">
    <property type="nucleotide sequence ID" value="NZ_JACJQB010000070.1"/>
</dbReference>
<gene>
    <name evidence="2" type="ORF">H6F41_18035</name>
</gene>
<dbReference type="Pfam" id="PF18936">
    <property type="entry name" value="DUF5684"/>
    <property type="match status" value="1"/>
</dbReference>
<protein>
    <submittedName>
        <fullName evidence="2">DUF805 domain-containing protein</fullName>
    </submittedName>
</protein>
<keyword evidence="1" id="KW-0812">Transmembrane</keyword>
<dbReference type="Proteomes" id="UP000642094">
    <property type="component" value="Unassembled WGS sequence"/>
</dbReference>
<feature type="transmembrane region" description="Helical" evidence="1">
    <location>
        <begin position="182"/>
        <end position="203"/>
    </location>
</feature>
<organism evidence="2 3">
    <name type="scientific">Pseudanabaena mucicola FACHB-723</name>
    <dbReference type="NCBI Taxonomy" id="2692860"/>
    <lineage>
        <taxon>Bacteria</taxon>
        <taxon>Bacillati</taxon>
        <taxon>Cyanobacteriota</taxon>
        <taxon>Cyanophyceae</taxon>
        <taxon>Pseudanabaenales</taxon>
        <taxon>Pseudanabaenaceae</taxon>
        <taxon>Pseudanabaena</taxon>
    </lineage>
</organism>
<dbReference type="EMBL" id="JACJQB010000070">
    <property type="protein sequence ID" value="MBD2190028.1"/>
    <property type="molecule type" value="Genomic_DNA"/>
</dbReference>
<sequence length="204" mass="22653">MNLSKYLHSRFAHLGTTWRRISIFLIALFAVIGLQHFVVAPSFSNANSAAIATSAVTIQNRDRIIAQDSNTSTDNSDSSTTIDYNSLTEEQKAAFNNIMFVAGSFGIVAYVFTSFCLMKIADKLNIPNSWLAWVPIAQIWVMVRAAGKPGWWLILFFIPLVNFVIGLIVLFTIPTSLNKSSLYGLLIFIPILGVFLYFGLLAFT</sequence>
<comment type="caution">
    <text evidence="2">The sequence shown here is derived from an EMBL/GenBank/DDBJ whole genome shotgun (WGS) entry which is preliminary data.</text>
</comment>
<proteinExistence type="predicted"/>
<feature type="transmembrane region" description="Helical" evidence="1">
    <location>
        <begin position="130"/>
        <end position="147"/>
    </location>
</feature>
<feature type="transmembrane region" description="Helical" evidence="1">
    <location>
        <begin position="98"/>
        <end position="118"/>
    </location>
</feature>
<name>A0ABR8A1G0_9CYAN</name>
<keyword evidence="3" id="KW-1185">Reference proteome</keyword>
<dbReference type="InterPro" id="IPR043739">
    <property type="entry name" value="DUF5684"/>
</dbReference>
<feature type="transmembrane region" description="Helical" evidence="1">
    <location>
        <begin position="21"/>
        <end position="39"/>
    </location>
</feature>
<accession>A0ABR8A1G0</accession>
<keyword evidence="1" id="KW-1133">Transmembrane helix</keyword>
<keyword evidence="1" id="KW-0472">Membrane</keyword>
<reference evidence="2 3" key="1">
    <citation type="journal article" date="2020" name="ISME J.">
        <title>Comparative genomics reveals insights into cyanobacterial evolution and habitat adaptation.</title>
        <authorList>
            <person name="Chen M.Y."/>
            <person name="Teng W.K."/>
            <person name="Zhao L."/>
            <person name="Hu C.X."/>
            <person name="Zhou Y.K."/>
            <person name="Han B.P."/>
            <person name="Song L.R."/>
            <person name="Shu W.S."/>
        </authorList>
    </citation>
    <scope>NUCLEOTIDE SEQUENCE [LARGE SCALE GENOMIC DNA]</scope>
    <source>
        <strain evidence="2 3">FACHB-723</strain>
    </source>
</reference>
<evidence type="ECO:0000256" key="1">
    <source>
        <dbReference type="SAM" id="Phobius"/>
    </source>
</evidence>
<feature type="transmembrane region" description="Helical" evidence="1">
    <location>
        <begin position="153"/>
        <end position="173"/>
    </location>
</feature>
<evidence type="ECO:0000313" key="2">
    <source>
        <dbReference type="EMBL" id="MBD2190028.1"/>
    </source>
</evidence>
<evidence type="ECO:0000313" key="3">
    <source>
        <dbReference type="Proteomes" id="UP000642094"/>
    </source>
</evidence>